<dbReference type="InterPro" id="IPR036390">
    <property type="entry name" value="WH_DNA-bd_sf"/>
</dbReference>
<sequence length="398" mass="40865">MVEIRKTAPASAGASELFQLLRDGQPRTRSELADLMGVARSTIALRLDALMGLGLVAPVEDAVSTGGRPSSRFAMSTGAQVVLGVDIGASHLRVGLTDLGGGCLADALRDLPVSNGPEAVLDTVAELAAELLEQAGRSTRDLLAVGVGVPGPVEHSTGRPINPPIMPGWHGFDVPGYLGEKLGAPVLVDNDVNVMSVGEREAAWPDVENLIFVKVATGIGAGIICNGELLRGADGVAGDIGHIRVPRGEDKLCRCGNYGCLEALASGVAVAAKLREAGLDARDGRDVVALVNSGDQQAVHAVRQAGRDVGEVLSACLSMMNPAVIVIGGSMALTGEHFIAGVREVVYSRTMPLATQHLRIVQSASGLDAGMLGASMLAIHHALSVESVDRMLAAGAGV</sequence>
<comment type="similarity">
    <text evidence="1">Belongs to the ROK (NagC/XylR) family.</text>
</comment>
<dbReference type="InterPro" id="IPR049874">
    <property type="entry name" value="ROK_cs"/>
</dbReference>
<dbReference type="Gene3D" id="1.10.10.10">
    <property type="entry name" value="Winged helix-like DNA-binding domain superfamily/Winged helix DNA-binding domain"/>
    <property type="match status" value="1"/>
</dbReference>
<gene>
    <name evidence="2" type="primary">nagC_3</name>
    <name evidence="2" type="ORF">BN1051_03067</name>
</gene>
<protein>
    <submittedName>
        <fullName evidence="2">N-acetylglucosamine repressor</fullName>
    </submittedName>
</protein>
<organism evidence="2">
    <name type="scientific">Arthrobacter saudimassiliensis</name>
    <dbReference type="NCBI Taxonomy" id="1461584"/>
    <lineage>
        <taxon>Bacteria</taxon>
        <taxon>Bacillati</taxon>
        <taxon>Actinomycetota</taxon>
        <taxon>Actinomycetes</taxon>
        <taxon>Micrococcales</taxon>
        <taxon>Micrococcaceae</taxon>
        <taxon>Arthrobacter</taxon>
    </lineage>
</organism>
<dbReference type="InterPro" id="IPR036388">
    <property type="entry name" value="WH-like_DNA-bd_sf"/>
</dbReference>
<reference evidence="2" key="1">
    <citation type="submission" date="2014-07" db="EMBL/GenBank/DDBJ databases">
        <authorList>
            <person name="Urmite Genomes Urmite Genomes"/>
        </authorList>
    </citation>
    <scope>NUCLEOTIDE SEQUENCE</scope>
    <source>
        <strain evidence="2">11W110_air</strain>
    </source>
</reference>
<name>A0A078MTN7_9MICC</name>
<dbReference type="AlphaFoldDB" id="A0A078MTN7"/>
<dbReference type="SUPFAM" id="SSF53067">
    <property type="entry name" value="Actin-like ATPase domain"/>
    <property type="match status" value="1"/>
</dbReference>
<accession>A0A078MTN7</accession>
<dbReference type="InterPro" id="IPR043129">
    <property type="entry name" value="ATPase_NBD"/>
</dbReference>
<evidence type="ECO:0000313" key="2">
    <source>
        <dbReference type="EMBL" id="CEA09695.1"/>
    </source>
</evidence>
<dbReference type="PANTHER" id="PTHR18964:SF173">
    <property type="entry name" value="GLUCOKINASE"/>
    <property type="match status" value="1"/>
</dbReference>
<proteinExistence type="inferred from homology"/>
<dbReference type="SUPFAM" id="SSF46785">
    <property type="entry name" value="Winged helix' DNA-binding domain"/>
    <property type="match status" value="1"/>
</dbReference>
<dbReference type="PANTHER" id="PTHR18964">
    <property type="entry name" value="ROK (REPRESSOR, ORF, KINASE) FAMILY"/>
    <property type="match status" value="1"/>
</dbReference>
<dbReference type="Gene3D" id="3.30.420.40">
    <property type="match status" value="2"/>
</dbReference>
<dbReference type="EMBL" id="LN483072">
    <property type="protein sequence ID" value="CEA09695.1"/>
    <property type="molecule type" value="Genomic_DNA"/>
</dbReference>
<dbReference type="PATRIC" id="fig|1461584.3.peg.3041"/>
<dbReference type="InterPro" id="IPR000600">
    <property type="entry name" value="ROK"/>
</dbReference>
<evidence type="ECO:0000256" key="1">
    <source>
        <dbReference type="ARBA" id="ARBA00006479"/>
    </source>
</evidence>
<dbReference type="Pfam" id="PF00480">
    <property type="entry name" value="ROK"/>
    <property type="match status" value="1"/>
</dbReference>
<dbReference type="PROSITE" id="PS01125">
    <property type="entry name" value="ROK"/>
    <property type="match status" value="1"/>
</dbReference>